<evidence type="ECO:0000313" key="3">
    <source>
        <dbReference type="EMBL" id="KAK0958049.1"/>
    </source>
</evidence>
<feature type="compositionally biased region" description="Acidic residues" evidence="2">
    <location>
        <begin position="292"/>
        <end position="304"/>
    </location>
</feature>
<protein>
    <submittedName>
        <fullName evidence="3">Uncharacterized protein</fullName>
    </submittedName>
</protein>
<gene>
    <name evidence="3" type="ORF">LTR91_021522</name>
</gene>
<proteinExistence type="predicted"/>
<feature type="region of interest" description="Disordered" evidence="2">
    <location>
        <begin position="155"/>
        <end position="178"/>
    </location>
</feature>
<dbReference type="AlphaFoldDB" id="A0AAN6HAD3"/>
<keyword evidence="4" id="KW-1185">Reference proteome</keyword>
<feature type="compositionally biased region" description="Polar residues" evidence="2">
    <location>
        <begin position="239"/>
        <end position="248"/>
    </location>
</feature>
<comment type="caution">
    <text evidence="3">The sequence shown here is derived from an EMBL/GenBank/DDBJ whole genome shotgun (WGS) entry which is preliminary data.</text>
</comment>
<feature type="coiled-coil region" evidence="1">
    <location>
        <begin position="35"/>
        <end position="98"/>
    </location>
</feature>
<dbReference type="Proteomes" id="UP001175353">
    <property type="component" value="Unassembled WGS sequence"/>
</dbReference>
<evidence type="ECO:0000256" key="1">
    <source>
        <dbReference type="SAM" id="Coils"/>
    </source>
</evidence>
<keyword evidence="1" id="KW-0175">Coiled coil</keyword>
<sequence>MDWRSLAATQKQQLAESTTSIDRLHQRLSTSSQQVADLQFQLAEQAEELATLRTNSVSQEYERLSKLRLEFDILKAEHDQLLKRAEEAEARLEAAVTVCDQKDADLRQLLNTSQTSQLETKALEQALAHARSETNEARTVTDGLREELRVAKREHASQRWRARCPEEDQDDEELAPPDRKLARVHKQIPAALNTIFKIAQVLPRSTGTTATYPNVPRPKPPYVIPHRPSNRRQPAAALISTSQPLASTHRQRKRPAEPGYTFGEEELRGLNIQDSQPPSVKRRRTKRSLAEEDRDDDGGGEDDGPPCFEFNAGSSWQPDGSPGGGYMSEDLGGRAEELWEKIELVRDLWEEAAGKYWQDEFTKKGRKACLPKCVTKKLCSGKEMDLPDGARLPGGLTLWRADGRGKAACRDCVANGWPCFTWYDGNGGELLLLPLHEHDRKLKVEVGFEIRYWIDA</sequence>
<reference evidence="3" key="1">
    <citation type="submission" date="2023-06" db="EMBL/GenBank/DDBJ databases">
        <title>Black Yeasts Isolated from many extreme environments.</title>
        <authorList>
            <person name="Coleine C."/>
            <person name="Stajich J.E."/>
            <person name="Selbmann L."/>
        </authorList>
    </citation>
    <scope>NUCLEOTIDE SEQUENCE</scope>
    <source>
        <strain evidence="3">CCFEE 5200</strain>
    </source>
</reference>
<name>A0AAN6HAD3_9PEZI</name>
<feature type="region of interest" description="Disordered" evidence="2">
    <location>
        <begin position="206"/>
        <end position="329"/>
    </location>
</feature>
<organism evidence="3 4">
    <name type="scientific">Friedmanniomyces endolithicus</name>
    <dbReference type="NCBI Taxonomy" id="329885"/>
    <lineage>
        <taxon>Eukaryota</taxon>
        <taxon>Fungi</taxon>
        <taxon>Dikarya</taxon>
        <taxon>Ascomycota</taxon>
        <taxon>Pezizomycotina</taxon>
        <taxon>Dothideomycetes</taxon>
        <taxon>Dothideomycetidae</taxon>
        <taxon>Mycosphaerellales</taxon>
        <taxon>Teratosphaeriaceae</taxon>
        <taxon>Friedmanniomyces</taxon>
    </lineage>
</organism>
<evidence type="ECO:0000256" key="2">
    <source>
        <dbReference type="SAM" id="MobiDB-lite"/>
    </source>
</evidence>
<dbReference type="EMBL" id="JAUJLE010000387">
    <property type="protein sequence ID" value="KAK0958049.1"/>
    <property type="molecule type" value="Genomic_DNA"/>
</dbReference>
<evidence type="ECO:0000313" key="4">
    <source>
        <dbReference type="Proteomes" id="UP001175353"/>
    </source>
</evidence>
<accession>A0AAN6HAD3</accession>